<dbReference type="InterPro" id="IPR027417">
    <property type="entry name" value="P-loop_NTPase"/>
</dbReference>
<gene>
    <name evidence="3" type="ORF">HNR19_001995</name>
</gene>
<reference evidence="3 4" key="1">
    <citation type="submission" date="2020-07" db="EMBL/GenBank/DDBJ databases">
        <title>Sequencing the genomes of 1000 actinobacteria strains.</title>
        <authorList>
            <person name="Klenk H.-P."/>
        </authorList>
    </citation>
    <scope>NUCLEOTIDE SEQUENCE [LARGE SCALE GENOMIC DNA]</scope>
    <source>
        <strain evidence="3 4">DSM 103833</strain>
    </source>
</reference>
<organism evidence="3 4">
    <name type="scientific">Nocardioides thalensis</name>
    <dbReference type="NCBI Taxonomy" id="1914755"/>
    <lineage>
        <taxon>Bacteria</taxon>
        <taxon>Bacillati</taxon>
        <taxon>Actinomycetota</taxon>
        <taxon>Actinomycetes</taxon>
        <taxon>Propionibacteriales</taxon>
        <taxon>Nocardioidaceae</taxon>
        <taxon>Nocardioides</taxon>
    </lineage>
</organism>
<dbReference type="Pfam" id="PF13191">
    <property type="entry name" value="AAA_16"/>
    <property type="match status" value="1"/>
</dbReference>
<evidence type="ECO:0000313" key="3">
    <source>
        <dbReference type="EMBL" id="NYJ01297.1"/>
    </source>
</evidence>
<dbReference type="PANTHER" id="PTHR35894:SF1">
    <property type="entry name" value="PHOSPHORIBULOKINASE _ URIDINE KINASE FAMILY"/>
    <property type="match status" value="1"/>
</dbReference>
<dbReference type="InterPro" id="IPR041664">
    <property type="entry name" value="AAA_16"/>
</dbReference>
<dbReference type="PANTHER" id="PTHR35894">
    <property type="entry name" value="GENERAL SECRETION PATHWAY PROTEIN A-RELATED"/>
    <property type="match status" value="1"/>
</dbReference>
<protein>
    <recommendedName>
        <fullName evidence="2">AAA+ ATPase domain-containing protein</fullName>
    </recommendedName>
</protein>
<feature type="compositionally biased region" description="Polar residues" evidence="1">
    <location>
        <begin position="1"/>
        <end position="10"/>
    </location>
</feature>
<proteinExistence type="predicted"/>
<keyword evidence="4" id="KW-1185">Reference proteome</keyword>
<dbReference type="SMART" id="SM00382">
    <property type="entry name" value="AAA"/>
    <property type="match status" value="1"/>
</dbReference>
<dbReference type="RefSeq" id="WP_179667796.1">
    <property type="nucleotide sequence ID" value="NZ_JACCFP010000001.1"/>
</dbReference>
<dbReference type="InterPro" id="IPR052026">
    <property type="entry name" value="ExeA_AAA_ATPase_DNA-bind"/>
</dbReference>
<dbReference type="AlphaFoldDB" id="A0A853C2A4"/>
<comment type="caution">
    <text evidence="3">The sequence shown here is derived from an EMBL/GenBank/DDBJ whole genome shotgun (WGS) entry which is preliminary data.</text>
</comment>
<dbReference type="Proteomes" id="UP000530424">
    <property type="component" value="Unassembled WGS sequence"/>
</dbReference>
<dbReference type="Gene3D" id="3.40.50.300">
    <property type="entry name" value="P-loop containing nucleotide triphosphate hydrolases"/>
    <property type="match status" value="1"/>
</dbReference>
<evidence type="ECO:0000313" key="4">
    <source>
        <dbReference type="Proteomes" id="UP000530424"/>
    </source>
</evidence>
<feature type="domain" description="AAA+ ATPase" evidence="2">
    <location>
        <begin position="52"/>
        <end position="228"/>
    </location>
</feature>
<feature type="region of interest" description="Disordered" evidence="1">
    <location>
        <begin position="1"/>
        <end position="25"/>
    </location>
</feature>
<accession>A0A853C2A4</accession>
<evidence type="ECO:0000259" key="2">
    <source>
        <dbReference type="SMART" id="SM00382"/>
    </source>
</evidence>
<evidence type="ECO:0000256" key="1">
    <source>
        <dbReference type="SAM" id="MobiDB-lite"/>
    </source>
</evidence>
<dbReference type="SUPFAM" id="SSF52540">
    <property type="entry name" value="P-loop containing nucleoside triphosphate hydrolases"/>
    <property type="match status" value="1"/>
</dbReference>
<name>A0A853C2A4_9ACTN</name>
<dbReference type="InterPro" id="IPR003593">
    <property type="entry name" value="AAA+_ATPase"/>
</dbReference>
<sequence length="396" mass="41910">MAASAPSTGATDRRENPYRPGFNQPPVVFAGRSDVLDGATEALAIAAFDGRTPRPLILVGPRGVGKTATLGEIAELAAEQHQWPTVHVEAKSGGRLLPELTARLRAASRLLAGEQAESRRRRTRVKGGTLEARVFGVGGEIEIEAVDQQGADSVADALAAAMRAAVDAGAGLVVTIDELHSADAAELAELFGTVQESVPAGWPLVLAMAGLPTLRETRGRRLPTYLERAEWHDLDTLPPDEARAALVGPAEQAGRPMTPEATGVLLDQCGGYPYAIQVAGHFAWRASHGSDEITRAHARSAVPKIEADLGQLFKARWDDASPKEQDYLRAMAAVAGRGEVPKGPAVAAELGAAVTSVSYLRARLLRKGTIYREAGGALHFITPGMGAWIRALDRED</sequence>
<dbReference type="EMBL" id="JACCFP010000001">
    <property type="protein sequence ID" value="NYJ01297.1"/>
    <property type="molecule type" value="Genomic_DNA"/>
</dbReference>